<dbReference type="OrthoDB" id="636258at2"/>
<gene>
    <name evidence="5" type="ORF">AV926_13795</name>
</gene>
<dbReference type="SUPFAM" id="SSF51215">
    <property type="entry name" value="Regulatory protein AraC"/>
    <property type="match status" value="1"/>
</dbReference>
<keyword evidence="6" id="KW-1185">Reference proteome</keyword>
<reference evidence="5 6" key="1">
    <citation type="submission" date="2016-01" db="EMBL/GenBank/DDBJ databases">
        <title>Whole genome sequencing of Myroides marinus L41.</title>
        <authorList>
            <person name="Hong K.W."/>
        </authorList>
    </citation>
    <scope>NUCLEOTIDE SEQUENCE [LARGE SCALE GENOMIC DNA]</scope>
    <source>
        <strain evidence="5 6">L41</strain>
    </source>
</reference>
<organism evidence="5 6">
    <name type="scientific">Myroides marinus</name>
    <dbReference type="NCBI Taxonomy" id="703342"/>
    <lineage>
        <taxon>Bacteria</taxon>
        <taxon>Pseudomonadati</taxon>
        <taxon>Bacteroidota</taxon>
        <taxon>Flavobacteriia</taxon>
        <taxon>Flavobacteriales</taxon>
        <taxon>Flavobacteriaceae</taxon>
        <taxon>Myroides</taxon>
    </lineage>
</organism>
<keyword evidence="2" id="KW-0238">DNA-binding</keyword>
<dbReference type="PANTHER" id="PTHR43280:SF2">
    <property type="entry name" value="HTH-TYPE TRANSCRIPTIONAL REGULATOR EXSA"/>
    <property type="match status" value="1"/>
</dbReference>
<dbReference type="InterPro" id="IPR018062">
    <property type="entry name" value="HTH_AraC-typ_CS"/>
</dbReference>
<name>A0A163XM02_9FLAO</name>
<dbReference type="PANTHER" id="PTHR43280">
    <property type="entry name" value="ARAC-FAMILY TRANSCRIPTIONAL REGULATOR"/>
    <property type="match status" value="1"/>
</dbReference>
<keyword evidence="3" id="KW-0804">Transcription</keyword>
<dbReference type="InterPro" id="IPR037923">
    <property type="entry name" value="HTH-like"/>
</dbReference>
<sequence length="292" mass="34159">MKLVQFEPLFLRHFRTEEWPFTYHNHNHYELMLISEGGGVHDLNKEESRYSGDTIYFLSPEDSHHFYIEEKTRFRVIKFLPIAVKEGMNISLTDYWDNLLSSLSRRWEGNKNNPIDIELVTKITSIVDLMIIEWEVNDKKVSELHTNLLRSVLLLMDKYSRNTLNPDVYDATKIERIQNYIHLNIHLPEKLSLKSLSPTFGFSESGFRNFFQTQMGMSVSSYINALKIELIKTRIKSSEYSLSAIAIEFGFTDSSHFTKFFKKHTSISPLEFKRGLPPKTDVPQILQNNVVL</sequence>
<dbReference type="PROSITE" id="PS00041">
    <property type="entry name" value="HTH_ARAC_FAMILY_1"/>
    <property type="match status" value="1"/>
</dbReference>
<comment type="caution">
    <text evidence="5">The sequence shown here is derived from an EMBL/GenBank/DDBJ whole genome shotgun (WGS) entry which is preliminary data.</text>
</comment>
<dbReference type="Gene3D" id="1.10.10.60">
    <property type="entry name" value="Homeodomain-like"/>
    <property type="match status" value="2"/>
</dbReference>
<dbReference type="GO" id="GO:0043565">
    <property type="term" value="F:sequence-specific DNA binding"/>
    <property type="evidence" value="ECO:0007669"/>
    <property type="project" value="InterPro"/>
</dbReference>
<evidence type="ECO:0000256" key="1">
    <source>
        <dbReference type="ARBA" id="ARBA00023015"/>
    </source>
</evidence>
<feature type="domain" description="HTH araC/xylS-type" evidence="4">
    <location>
        <begin position="175"/>
        <end position="275"/>
    </location>
</feature>
<dbReference type="EMBL" id="LQNU01000066">
    <property type="protein sequence ID" value="KZE78107.1"/>
    <property type="molecule type" value="Genomic_DNA"/>
</dbReference>
<dbReference type="Pfam" id="PF02311">
    <property type="entry name" value="AraC_binding"/>
    <property type="match status" value="1"/>
</dbReference>
<dbReference type="AlphaFoldDB" id="A0A163XM02"/>
<accession>A0A163XM02</accession>
<dbReference type="RefSeq" id="WP_052243588.1">
    <property type="nucleotide sequence ID" value="NZ_JWJO01000048.1"/>
</dbReference>
<dbReference type="PROSITE" id="PS01124">
    <property type="entry name" value="HTH_ARAC_FAMILY_2"/>
    <property type="match status" value="1"/>
</dbReference>
<evidence type="ECO:0000256" key="2">
    <source>
        <dbReference type="ARBA" id="ARBA00023125"/>
    </source>
</evidence>
<evidence type="ECO:0000259" key="4">
    <source>
        <dbReference type="PROSITE" id="PS01124"/>
    </source>
</evidence>
<proteinExistence type="predicted"/>
<keyword evidence="1" id="KW-0805">Transcription regulation</keyword>
<dbReference type="Pfam" id="PF12833">
    <property type="entry name" value="HTH_18"/>
    <property type="match status" value="1"/>
</dbReference>
<dbReference type="InterPro" id="IPR009057">
    <property type="entry name" value="Homeodomain-like_sf"/>
</dbReference>
<dbReference type="SUPFAM" id="SSF46689">
    <property type="entry name" value="Homeodomain-like"/>
    <property type="match status" value="1"/>
</dbReference>
<evidence type="ECO:0000256" key="3">
    <source>
        <dbReference type="ARBA" id="ARBA00023163"/>
    </source>
</evidence>
<dbReference type="InterPro" id="IPR018060">
    <property type="entry name" value="HTH_AraC"/>
</dbReference>
<dbReference type="PRINTS" id="PR00032">
    <property type="entry name" value="HTHARAC"/>
</dbReference>
<dbReference type="SMART" id="SM00342">
    <property type="entry name" value="HTH_ARAC"/>
    <property type="match status" value="1"/>
</dbReference>
<dbReference type="InterPro" id="IPR003313">
    <property type="entry name" value="AraC-bd"/>
</dbReference>
<dbReference type="GO" id="GO:0003700">
    <property type="term" value="F:DNA-binding transcription factor activity"/>
    <property type="evidence" value="ECO:0007669"/>
    <property type="project" value="InterPro"/>
</dbReference>
<dbReference type="Proteomes" id="UP000076630">
    <property type="component" value="Unassembled WGS sequence"/>
</dbReference>
<evidence type="ECO:0000313" key="6">
    <source>
        <dbReference type="Proteomes" id="UP000076630"/>
    </source>
</evidence>
<protein>
    <recommendedName>
        <fullName evidence="4">HTH araC/xylS-type domain-containing protein</fullName>
    </recommendedName>
</protein>
<evidence type="ECO:0000313" key="5">
    <source>
        <dbReference type="EMBL" id="KZE78107.1"/>
    </source>
</evidence>
<dbReference type="InterPro" id="IPR020449">
    <property type="entry name" value="Tscrpt_reg_AraC-type_HTH"/>
</dbReference>